<dbReference type="Gene3D" id="2.170.130.10">
    <property type="entry name" value="TonB-dependent receptor, plug domain"/>
    <property type="match status" value="1"/>
</dbReference>
<dbReference type="InterPro" id="IPR039426">
    <property type="entry name" value="TonB-dep_rcpt-like"/>
</dbReference>
<proteinExistence type="inferred from homology"/>
<dbReference type="Pfam" id="PF07715">
    <property type="entry name" value="Plug"/>
    <property type="match status" value="1"/>
</dbReference>
<dbReference type="GO" id="GO:0009279">
    <property type="term" value="C:cell outer membrane"/>
    <property type="evidence" value="ECO:0007669"/>
    <property type="project" value="UniProtKB-SubCell"/>
</dbReference>
<keyword evidence="11" id="KW-1185">Reference proteome</keyword>
<keyword evidence="4 7" id="KW-0812">Transmembrane</keyword>
<dbReference type="InterPro" id="IPR036942">
    <property type="entry name" value="Beta-barrel_TonB_sf"/>
</dbReference>
<dbReference type="Proteomes" id="UP000199643">
    <property type="component" value="Unassembled WGS sequence"/>
</dbReference>
<evidence type="ECO:0000256" key="2">
    <source>
        <dbReference type="ARBA" id="ARBA00022448"/>
    </source>
</evidence>
<dbReference type="PROSITE" id="PS52016">
    <property type="entry name" value="TONB_DEPENDENT_REC_3"/>
    <property type="match status" value="1"/>
</dbReference>
<evidence type="ECO:0000256" key="7">
    <source>
        <dbReference type="PROSITE-ProRule" id="PRU01360"/>
    </source>
</evidence>
<accession>A0A1G7XZ43</accession>
<keyword evidence="2 7" id="KW-0813">Transport</keyword>
<gene>
    <name evidence="10" type="ORF">SAMN05421827_112146</name>
</gene>
<protein>
    <submittedName>
        <fullName evidence="10">TonB-linked outer membrane protein, SusC/RagA family</fullName>
    </submittedName>
</protein>
<keyword evidence="3 7" id="KW-1134">Transmembrane beta strand</keyword>
<dbReference type="InterPro" id="IPR023996">
    <property type="entry name" value="TonB-dep_OMP_SusC/RagA"/>
</dbReference>
<feature type="domain" description="TonB-dependent receptor plug" evidence="9">
    <location>
        <begin position="116"/>
        <end position="241"/>
    </location>
</feature>
<keyword evidence="5 7" id="KW-0472">Membrane</keyword>
<sequence length="1014" mass="109549">MKKKLLFLFLGVCFFAGQVFAQQITISGKVTSADDGTPLPGVSVKVKGSAAGISTDTDGRYTIKATSDQILVFSYIGSITEERPIGDNKVINVQLKQDAKTLNEVAVTAFGVKQEVRSLGFSTQNVKAKEIVDSQQPNLVNAMQGKVAGVQITNSSGAPGSSANIMIRGGSSLSGNNQPLFVVDGIPVDNTTPVSQAGLAASTAPASNRAIDINPEDIESLTVLKGPAAAALYGIRAASGAIVITTKKGSGGAAKVTYQNTFSLDNVNRLPELQGKYKQGEAGNFSATAPNSWGPEFAANETVYDNLNNFFKTAFAQSHDLSVSGSSERSTFYTSASLLDQGSIVDNADFRRKSFRVNADTKIGEKLTVGGSANYVRTDRTSVPQGSANGTMGALYWPRNDDMTNYLNPNGSQRVFPSGNDNPYWTIQNKPITSGINRFIGIANINYNPFSFLNLTYRLGTDLYTENFKAVRMPGTLETDALKGAVAQNTNTNQITTSTFIATAKKTFWDDYNFSLAIGNNIENTRIQTLTANAINFIDPTFPSINNTVATDRSVSENLNRRRIVGVFGDFNFDWKNMIYVNLRARNDWTSTIPVGDNAFFYPAISTSVVLTDLLKELKLKSDDQIFSYGKIRAAYSNVGKDAPPHVITTSLAAVTNTFTINPRGFITNANNPFGNPTLVPEFTRAFEVGADLRFIKNRFGIDFTYYRSKSDNQILATRVPPSAGAFITYLNGGAIQNKGIEFVLNAQAIVKKDFRWTIDINFAHNKSIVKALPGALDRVELSDAWVAANAAQGAAFLNGSLFGINGNVWKRNAQGQLLLSNTGYPQVQTALANIGDRNPDFTSGITNTFNYKNFALSFMVDVRVGGDVFNATENSLVRSGLSTKTLDRGSKVFDGIIESTGLPNTLSVPLSQNYYQTIYANQGYDFVEDGSWYRLRYATLTYNMPNSFLAKTKLKGLAFTVTGRNLILITKYSGVDPEVSGSGAGVGGSGSFGFDNLGIPATRGVDMGLRLTF</sequence>
<evidence type="ECO:0000256" key="1">
    <source>
        <dbReference type="ARBA" id="ARBA00004571"/>
    </source>
</evidence>
<evidence type="ECO:0000256" key="3">
    <source>
        <dbReference type="ARBA" id="ARBA00022452"/>
    </source>
</evidence>
<dbReference type="InterPro" id="IPR012910">
    <property type="entry name" value="Plug_dom"/>
</dbReference>
<dbReference type="Pfam" id="PF13715">
    <property type="entry name" value="CarbopepD_reg_2"/>
    <property type="match status" value="1"/>
</dbReference>
<dbReference type="Gene3D" id="2.40.170.20">
    <property type="entry name" value="TonB-dependent receptor, beta-barrel domain"/>
    <property type="match status" value="1"/>
</dbReference>
<keyword evidence="6 7" id="KW-0998">Cell outer membrane</keyword>
<dbReference type="NCBIfam" id="TIGR04056">
    <property type="entry name" value="OMP_RagA_SusC"/>
    <property type="match status" value="1"/>
</dbReference>
<dbReference type="AlphaFoldDB" id="A0A1G7XZ43"/>
<name>A0A1G7XZ43_9SPHI</name>
<comment type="similarity">
    <text evidence="7">Belongs to the TonB-dependent receptor family.</text>
</comment>
<comment type="subcellular location">
    <subcellularLocation>
        <location evidence="1 7">Cell outer membrane</location>
        <topology evidence="1 7">Multi-pass membrane protein</topology>
    </subcellularLocation>
</comment>
<dbReference type="InterPro" id="IPR008969">
    <property type="entry name" value="CarboxyPept-like_regulatory"/>
</dbReference>
<dbReference type="SUPFAM" id="SSF49464">
    <property type="entry name" value="Carboxypeptidase regulatory domain-like"/>
    <property type="match status" value="1"/>
</dbReference>
<dbReference type="NCBIfam" id="TIGR04057">
    <property type="entry name" value="SusC_RagA_signa"/>
    <property type="match status" value="1"/>
</dbReference>
<evidence type="ECO:0000259" key="9">
    <source>
        <dbReference type="Pfam" id="PF07715"/>
    </source>
</evidence>
<evidence type="ECO:0000313" key="11">
    <source>
        <dbReference type="Proteomes" id="UP000199643"/>
    </source>
</evidence>
<dbReference type="EMBL" id="FNCH01000012">
    <property type="protein sequence ID" value="SDG89444.1"/>
    <property type="molecule type" value="Genomic_DNA"/>
</dbReference>
<dbReference type="InterPro" id="IPR037066">
    <property type="entry name" value="Plug_dom_sf"/>
</dbReference>
<feature type="chain" id="PRO_5011551907" evidence="8">
    <location>
        <begin position="22"/>
        <end position="1014"/>
    </location>
</feature>
<feature type="signal peptide" evidence="8">
    <location>
        <begin position="1"/>
        <end position="21"/>
    </location>
</feature>
<keyword evidence="8" id="KW-0732">Signal</keyword>
<evidence type="ECO:0000256" key="4">
    <source>
        <dbReference type="ARBA" id="ARBA00022692"/>
    </source>
</evidence>
<evidence type="ECO:0000256" key="5">
    <source>
        <dbReference type="ARBA" id="ARBA00023136"/>
    </source>
</evidence>
<evidence type="ECO:0000313" key="10">
    <source>
        <dbReference type="EMBL" id="SDG89444.1"/>
    </source>
</evidence>
<dbReference type="InterPro" id="IPR023997">
    <property type="entry name" value="TonB-dep_OMP_SusC/RagA_CS"/>
</dbReference>
<dbReference type="OrthoDB" id="9768177at2"/>
<dbReference type="SUPFAM" id="SSF56935">
    <property type="entry name" value="Porins"/>
    <property type="match status" value="1"/>
</dbReference>
<dbReference type="STRING" id="405671.SAMN05421827_112146"/>
<evidence type="ECO:0000256" key="8">
    <source>
        <dbReference type="SAM" id="SignalP"/>
    </source>
</evidence>
<dbReference type="Gene3D" id="2.60.40.1120">
    <property type="entry name" value="Carboxypeptidase-like, regulatory domain"/>
    <property type="match status" value="1"/>
</dbReference>
<reference evidence="11" key="1">
    <citation type="submission" date="2016-10" db="EMBL/GenBank/DDBJ databases">
        <authorList>
            <person name="Varghese N."/>
            <person name="Submissions S."/>
        </authorList>
    </citation>
    <scope>NUCLEOTIDE SEQUENCE [LARGE SCALE GENOMIC DNA]</scope>
    <source>
        <strain evidence="11">DSM 17933</strain>
    </source>
</reference>
<evidence type="ECO:0000256" key="6">
    <source>
        <dbReference type="ARBA" id="ARBA00023237"/>
    </source>
</evidence>
<dbReference type="RefSeq" id="WP_090501604.1">
    <property type="nucleotide sequence ID" value="NZ_FNCH01000012.1"/>
</dbReference>
<organism evidence="10 11">
    <name type="scientific">Pedobacter terrae</name>
    <dbReference type="NCBI Taxonomy" id="405671"/>
    <lineage>
        <taxon>Bacteria</taxon>
        <taxon>Pseudomonadati</taxon>
        <taxon>Bacteroidota</taxon>
        <taxon>Sphingobacteriia</taxon>
        <taxon>Sphingobacteriales</taxon>
        <taxon>Sphingobacteriaceae</taxon>
        <taxon>Pedobacter</taxon>
    </lineage>
</organism>